<evidence type="ECO:0000313" key="2">
    <source>
        <dbReference type="Proteomes" id="UP000270094"/>
    </source>
</evidence>
<name>A0A3P7K0Q9_STRVU</name>
<dbReference type="InterPro" id="IPR053014">
    <property type="entry name" value="Cuticle_assoc_divergent"/>
</dbReference>
<evidence type="ECO:0000313" key="1">
    <source>
        <dbReference type="EMBL" id="VDM84854.1"/>
    </source>
</evidence>
<dbReference type="Pfam" id="PF14625">
    <property type="entry name" value="Lustrin_cystein"/>
    <property type="match status" value="1"/>
</dbReference>
<reference evidence="1 2" key="1">
    <citation type="submission" date="2018-11" db="EMBL/GenBank/DDBJ databases">
        <authorList>
            <consortium name="Pathogen Informatics"/>
        </authorList>
    </citation>
    <scope>NUCLEOTIDE SEQUENCE [LARGE SCALE GENOMIC DNA]</scope>
</reference>
<proteinExistence type="predicted"/>
<organism evidence="1 2">
    <name type="scientific">Strongylus vulgaris</name>
    <name type="common">Blood worm</name>
    <dbReference type="NCBI Taxonomy" id="40348"/>
    <lineage>
        <taxon>Eukaryota</taxon>
        <taxon>Metazoa</taxon>
        <taxon>Ecdysozoa</taxon>
        <taxon>Nematoda</taxon>
        <taxon>Chromadorea</taxon>
        <taxon>Rhabditida</taxon>
        <taxon>Rhabditina</taxon>
        <taxon>Rhabditomorpha</taxon>
        <taxon>Strongyloidea</taxon>
        <taxon>Strongylidae</taxon>
        <taxon>Strongylus</taxon>
    </lineage>
</organism>
<sequence length="120" mass="13244">MHCWRACQLACQPLDNPCIGQPATTAAGQVLFCSSTNKDTCPVNFWCHIGATPETTVCCPGATNACSVPLAPGTGNSGLSRWYYNTDDRVRSIFDFTPSKRQWKAFYAIFVRIMHTFGKD</sequence>
<dbReference type="GO" id="GO:0004867">
    <property type="term" value="F:serine-type endopeptidase inhibitor activity"/>
    <property type="evidence" value="ECO:0007669"/>
    <property type="project" value="InterPro"/>
</dbReference>
<accession>A0A3P7K0Q9</accession>
<dbReference type="Proteomes" id="UP000270094">
    <property type="component" value="Unassembled WGS sequence"/>
</dbReference>
<dbReference type="InterPro" id="IPR036880">
    <property type="entry name" value="Kunitz_BPTI_sf"/>
</dbReference>
<dbReference type="SUPFAM" id="SSF57362">
    <property type="entry name" value="BPTI-like"/>
    <property type="match status" value="1"/>
</dbReference>
<dbReference type="AlphaFoldDB" id="A0A3P7K0Q9"/>
<keyword evidence="2" id="KW-1185">Reference proteome</keyword>
<dbReference type="OrthoDB" id="4473401at2759"/>
<dbReference type="InterPro" id="IPR028150">
    <property type="entry name" value="Lustrin_cystein"/>
</dbReference>
<dbReference type="EMBL" id="UYYB01133803">
    <property type="protein sequence ID" value="VDM84854.1"/>
    <property type="molecule type" value="Genomic_DNA"/>
</dbReference>
<dbReference type="PANTHER" id="PTHR46339">
    <property type="entry name" value="PROTEIN CBG15282-RELATED"/>
    <property type="match status" value="1"/>
</dbReference>
<protein>
    <submittedName>
        <fullName evidence="1">Uncharacterized protein</fullName>
    </submittedName>
</protein>
<gene>
    <name evidence="1" type="ORF">SVUK_LOCUS19852</name>
</gene>